<feature type="chain" id="PRO_5010865943" description="DUF4148 domain-containing protein" evidence="1">
    <location>
        <begin position="25"/>
        <end position="94"/>
    </location>
</feature>
<accession>A0A1X7J6R3</accession>
<dbReference type="Proteomes" id="UP000193228">
    <property type="component" value="Unassembled WGS sequence"/>
</dbReference>
<dbReference type="EMBL" id="FXAT01000002">
    <property type="protein sequence ID" value="SMG23375.1"/>
    <property type="molecule type" value="Genomic_DNA"/>
</dbReference>
<keyword evidence="3" id="KW-1185">Reference proteome</keyword>
<dbReference type="Pfam" id="PF13663">
    <property type="entry name" value="DUF4148"/>
    <property type="match status" value="1"/>
</dbReference>
<dbReference type="AlphaFoldDB" id="A0A1X7J6R3"/>
<protein>
    <recommendedName>
        <fullName evidence="4">DUF4148 domain-containing protein</fullName>
    </recommendedName>
</protein>
<evidence type="ECO:0000313" key="3">
    <source>
        <dbReference type="Proteomes" id="UP000193228"/>
    </source>
</evidence>
<gene>
    <name evidence="2" type="ORF">SAMN06265784_102310</name>
</gene>
<evidence type="ECO:0000313" key="2">
    <source>
        <dbReference type="EMBL" id="SMG23375.1"/>
    </source>
</evidence>
<organism evidence="2 3">
    <name type="scientific">Paraburkholderia susongensis</name>
    <dbReference type="NCBI Taxonomy" id="1515439"/>
    <lineage>
        <taxon>Bacteria</taxon>
        <taxon>Pseudomonadati</taxon>
        <taxon>Pseudomonadota</taxon>
        <taxon>Betaproteobacteria</taxon>
        <taxon>Burkholderiales</taxon>
        <taxon>Burkholderiaceae</taxon>
        <taxon>Paraburkholderia</taxon>
    </lineage>
</organism>
<feature type="signal peptide" evidence="1">
    <location>
        <begin position="1"/>
        <end position="24"/>
    </location>
</feature>
<reference evidence="3" key="1">
    <citation type="submission" date="2017-04" db="EMBL/GenBank/DDBJ databases">
        <authorList>
            <person name="Varghese N."/>
            <person name="Submissions S."/>
        </authorList>
    </citation>
    <scope>NUCLEOTIDE SEQUENCE [LARGE SCALE GENOMIC DNA]</scope>
    <source>
        <strain evidence="3">LMG 29540</strain>
    </source>
</reference>
<evidence type="ECO:0000256" key="1">
    <source>
        <dbReference type="SAM" id="SignalP"/>
    </source>
</evidence>
<evidence type="ECO:0008006" key="4">
    <source>
        <dbReference type="Google" id="ProtNLM"/>
    </source>
</evidence>
<dbReference type="RefSeq" id="WP_085481466.1">
    <property type="nucleotide sequence ID" value="NZ_FXAT01000002.1"/>
</dbReference>
<dbReference type="OrthoDB" id="9034330at2"/>
<keyword evidence="1" id="KW-0732">Signal</keyword>
<dbReference type="InterPro" id="IPR025421">
    <property type="entry name" value="DUF4148"/>
</dbReference>
<proteinExistence type="predicted"/>
<name>A0A1X7J6R3_9BURK</name>
<sequence>MKSLSKVVLVVVLAVAPVASFAQSASSLSRAQVRAQLVQVESAGYDLRDGLHYPQNIQAAEAKVEAQNAAAKDAASAYGGEVDGTSRSGHAGGF</sequence>